<evidence type="ECO:0000256" key="2">
    <source>
        <dbReference type="ARBA" id="ARBA00007174"/>
    </source>
</evidence>
<keyword evidence="10" id="KW-1185">Reference proteome</keyword>
<dbReference type="InterPro" id="IPR043519">
    <property type="entry name" value="NT_sf"/>
</dbReference>
<comment type="cofactor">
    <cofactor evidence="1">
        <name>Zn(2+)</name>
        <dbReference type="ChEBI" id="CHEBI:29105"/>
    </cofactor>
</comment>
<reference evidence="10" key="1">
    <citation type="submission" date="2016-10" db="EMBL/GenBank/DDBJ databases">
        <authorList>
            <person name="Varghese N."/>
            <person name="Submissions S."/>
        </authorList>
    </citation>
    <scope>NUCLEOTIDE SEQUENCE [LARGE SCALE GENOMIC DNA]</scope>
    <source>
        <strain evidence="10">DSM 43161</strain>
    </source>
</reference>
<name>A0A1I5HHG4_9ACTN</name>
<dbReference type="InterPro" id="IPR011057">
    <property type="entry name" value="Mss4-like_sf"/>
</dbReference>
<dbReference type="InterPro" id="IPR002579">
    <property type="entry name" value="Met_Sox_Rdtase_MsrB_dom"/>
</dbReference>
<evidence type="ECO:0000256" key="1">
    <source>
        <dbReference type="ARBA" id="ARBA00001947"/>
    </source>
</evidence>
<feature type="domain" description="MsrB" evidence="8">
    <location>
        <begin position="148"/>
        <end position="271"/>
    </location>
</feature>
<dbReference type="Proteomes" id="UP000183642">
    <property type="component" value="Unassembled WGS sequence"/>
</dbReference>
<dbReference type="EC" id="1.8.4.12" evidence="3"/>
<dbReference type="GO" id="GO:0005737">
    <property type="term" value="C:cytoplasm"/>
    <property type="evidence" value="ECO:0007669"/>
    <property type="project" value="TreeGrafter"/>
</dbReference>
<dbReference type="SUPFAM" id="SSF81301">
    <property type="entry name" value="Nucleotidyltransferase"/>
    <property type="match status" value="1"/>
</dbReference>
<dbReference type="RefSeq" id="WP_083427490.1">
    <property type="nucleotide sequence ID" value="NZ_FOWE01000009.1"/>
</dbReference>
<dbReference type="CDD" id="cd05403">
    <property type="entry name" value="NT_KNTase_like"/>
    <property type="match status" value="1"/>
</dbReference>
<dbReference type="Gene3D" id="3.30.460.10">
    <property type="entry name" value="Beta Polymerase, domain 2"/>
    <property type="match status" value="1"/>
</dbReference>
<evidence type="ECO:0000313" key="9">
    <source>
        <dbReference type="EMBL" id="SFO47683.1"/>
    </source>
</evidence>
<dbReference type="GO" id="GO:0046872">
    <property type="term" value="F:metal ion binding"/>
    <property type="evidence" value="ECO:0007669"/>
    <property type="project" value="UniProtKB-KW"/>
</dbReference>
<dbReference type="AlphaFoldDB" id="A0A1I5HHG4"/>
<proteinExistence type="inferred from homology"/>
<comment type="catalytic activity">
    <reaction evidence="7">
        <text>L-methionyl-[protein] + [thioredoxin]-disulfide + H2O = L-methionyl-(R)-S-oxide-[protein] + [thioredoxin]-dithiol</text>
        <dbReference type="Rhea" id="RHEA:24164"/>
        <dbReference type="Rhea" id="RHEA-COMP:10698"/>
        <dbReference type="Rhea" id="RHEA-COMP:10700"/>
        <dbReference type="Rhea" id="RHEA-COMP:12313"/>
        <dbReference type="Rhea" id="RHEA-COMP:12314"/>
        <dbReference type="ChEBI" id="CHEBI:15377"/>
        <dbReference type="ChEBI" id="CHEBI:16044"/>
        <dbReference type="ChEBI" id="CHEBI:29950"/>
        <dbReference type="ChEBI" id="CHEBI:45764"/>
        <dbReference type="ChEBI" id="CHEBI:50058"/>
        <dbReference type="EC" id="1.8.4.12"/>
    </reaction>
</comment>
<dbReference type="OrthoDB" id="9785497at2"/>
<gene>
    <name evidence="9" type="ORF">SAMN05660359_03729</name>
</gene>
<keyword evidence="6" id="KW-0560">Oxidoreductase</keyword>
<evidence type="ECO:0000256" key="7">
    <source>
        <dbReference type="ARBA" id="ARBA00048488"/>
    </source>
</evidence>
<dbReference type="GO" id="GO:0016779">
    <property type="term" value="F:nucleotidyltransferase activity"/>
    <property type="evidence" value="ECO:0007669"/>
    <property type="project" value="InterPro"/>
</dbReference>
<dbReference type="Pfam" id="PF01641">
    <property type="entry name" value="SelR"/>
    <property type="match status" value="1"/>
</dbReference>
<dbReference type="PANTHER" id="PTHR10173">
    <property type="entry name" value="METHIONINE SULFOXIDE REDUCTASE"/>
    <property type="match status" value="1"/>
</dbReference>
<evidence type="ECO:0000256" key="3">
    <source>
        <dbReference type="ARBA" id="ARBA00012499"/>
    </source>
</evidence>
<dbReference type="InterPro" id="IPR002934">
    <property type="entry name" value="Polymerase_NTP_transf_dom"/>
</dbReference>
<protein>
    <recommendedName>
        <fullName evidence="3">peptide-methionine (R)-S-oxide reductase</fullName>
        <ecNumber evidence="3">1.8.4.12</ecNumber>
    </recommendedName>
</protein>
<dbReference type="EMBL" id="FOWE01000009">
    <property type="protein sequence ID" value="SFO47683.1"/>
    <property type="molecule type" value="Genomic_DNA"/>
</dbReference>
<evidence type="ECO:0000256" key="4">
    <source>
        <dbReference type="ARBA" id="ARBA00022723"/>
    </source>
</evidence>
<dbReference type="Pfam" id="PF01909">
    <property type="entry name" value="NTP_transf_2"/>
    <property type="match status" value="1"/>
</dbReference>
<dbReference type="Gene3D" id="2.170.150.20">
    <property type="entry name" value="Peptide methionine sulfoxide reductase"/>
    <property type="match status" value="1"/>
</dbReference>
<evidence type="ECO:0000256" key="6">
    <source>
        <dbReference type="ARBA" id="ARBA00023002"/>
    </source>
</evidence>
<evidence type="ECO:0000313" key="10">
    <source>
        <dbReference type="Proteomes" id="UP000183642"/>
    </source>
</evidence>
<comment type="similarity">
    <text evidence="2">Belongs to the MsrB Met sulfoxide reductase family.</text>
</comment>
<dbReference type="PANTHER" id="PTHR10173:SF52">
    <property type="entry name" value="METHIONINE-R-SULFOXIDE REDUCTASE B1"/>
    <property type="match status" value="1"/>
</dbReference>
<dbReference type="GO" id="GO:0006979">
    <property type="term" value="P:response to oxidative stress"/>
    <property type="evidence" value="ECO:0007669"/>
    <property type="project" value="InterPro"/>
</dbReference>
<dbReference type="NCBIfam" id="TIGR00357">
    <property type="entry name" value="peptide-methionine (R)-S-oxide reductase MsrB"/>
    <property type="match status" value="1"/>
</dbReference>
<dbReference type="FunFam" id="2.170.150.20:FF:000001">
    <property type="entry name" value="Peptide methionine sulfoxide reductase MsrB"/>
    <property type="match status" value="1"/>
</dbReference>
<dbReference type="PROSITE" id="PS51790">
    <property type="entry name" value="MSRB"/>
    <property type="match status" value="1"/>
</dbReference>
<evidence type="ECO:0000256" key="5">
    <source>
        <dbReference type="ARBA" id="ARBA00022833"/>
    </source>
</evidence>
<keyword evidence="4" id="KW-0479">Metal-binding</keyword>
<dbReference type="SUPFAM" id="SSF51316">
    <property type="entry name" value="Mss4-like"/>
    <property type="match status" value="1"/>
</dbReference>
<organism evidence="9 10">
    <name type="scientific">Geodermatophilus obscurus</name>
    <dbReference type="NCBI Taxonomy" id="1861"/>
    <lineage>
        <taxon>Bacteria</taxon>
        <taxon>Bacillati</taxon>
        <taxon>Actinomycetota</taxon>
        <taxon>Actinomycetes</taxon>
        <taxon>Geodermatophilales</taxon>
        <taxon>Geodermatophilaceae</taxon>
        <taxon>Geodermatophilus</taxon>
    </lineage>
</organism>
<dbReference type="GO" id="GO:0030091">
    <property type="term" value="P:protein repair"/>
    <property type="evidence" value="ECO:0007669"/>
    <property type="project" value="InterPro"/>
</dbReference>
<dbReference type="GO" id="GO:0033743">
    <property type="term" value="F:peptide-methionine (R)-S-oxide reductase activity"/>
    <property type="evidence" value="ECO:0007669"/>
    <property type="project" value="UniProtKB-EC"/>
</dbReference>
<sequence>MVRWAAGRPDVVAVGLAGSQARGTAGPDSDVDVVVLTRDRDGYTGAAWVPGLFGAGWTDLRTRRWGPLLERRLGLPGGPVVELGFAPEGWAALPADPGTAGVVAGGFVVLHDPAGVLARLVGAGNPPPAGAVPPGMTTTPQPRVTKTDEEWRAQLSPQEYAVLRQAGTERPWTGEYVDTKTVGVYTCRACGAELFRSGTKFDSHCGWPSFYEPSAADDVVLREDRSLGMVRVEVLCGTCHSHLGHVFEDAPQTPTGDRYCINSVSIRLEPAEA</sequence>
<evidence type="ECO:0000259" key="8">
    <source>
        <dbReference type="PROSITE" id="PS51790"/>
    </source>
</evidence>
<keyword evidence="5" id="KW-0862">Zinc</keyword>
<dbReference type="InterPro" id="IPR028427">
    <property type="entry name" value="Met_Sox_Rdtase_MsrB"/>
</dbReference>
<accession>A0A1I5HHG4</accession>